<name>A0A940X410_9GAMM</name>
<keyword evidence="2" id="KW-1185">Reference proteome</keyword>
<comment type="caution">
    <text evidence="1">The sequence shown here is derived from an EMBL/GenBank/DDBJ whole genome shotgun (WGS) entry which is preliminary data.</text>
</comment>
<evidence type="ECO:0000313" key="2">
    <source>
        <dbReference type="Proteomes" id="UP000673447"/>
    </source>
</evidence>
<proteinExistence type="predicted"/>
<dbReference type="AlphaFoldDB" id="A0A940X410"/>
<sequence>MRTIHFDHEQLRHRRIARATRTGRAVSGRDAIHAIVGFGGARMPKPVGGFSGTAATKPEIPRLVGVVIS</sequence>
<reference evidence="1" key="2">
    <citation type="submission" date="2021-03" db="EMBL/GenBank/DDBJ databases">
        <authorList>
            <person name="Cao W."/>
        </authorList>
    </citation>
    <scope>NUCLEOTIDE SEQUENCE</scope>
    <source>
        <strain evidence="1">110414</strain>
    </source>
</reference>
<reference evidence="1" key="1">
    <citation type="journal article" date="2016" name="Int. J. Syst. Evol. Microbiol.">
        <title>Pseudoxanthomonas helianthi sp. nov., isolated from roots of Jerusalem artichoke (Helianthus tuberosus).</title>
        <authorList>
            <person name="Kittiwongwattana C."/>
            <person name="Thawai C."/>
        </authorList>
    </citation>
    <scope>NUCLEOTIDE SEQUENCE</scope>
    <source>
        <strain evidence="1">110414</strain>
    </source>
</reference>
<dbReference type="EMBL" id="JAGKTC010000003">
    <property type="protein sequence ID" value="MBP3985220.1"/>
    <property type="molecule type" value="Genomic_DNA"/>
</dbReference>
<gene>
    <name evidence="1" type="ORF">J5837_12460</name>
</gene>
<organism evidence="1 2">
    <name type="scientific">Pseudoxanthomonas helianthi</name>
    <dbReference type="NCBI Taxonomy" id="1453541"/>
    <lineage>
        <taxon>Bacteria</taxon>
        <taxon>Pseudomonadati</taxon>
        <taxon>Pseudomonadota</taxon>
        <taxon>Gammaproteobacteria</taxon>
        <taxon>Lysobacterales</taxon>
        <taxon>Lysobacteraceae</taxon>
        <taxon>Pseudoxanthomonas</taxon>
    </lineage>
</organism>
<accession>A0A940X410</accession>
<dbReference type="Proteomes" id="UP000673447">
    <property type="component" value="Unassembled WGS sequence"/>
</dbReference>
<dbReference type="RefSeq" id="WP_210537101.1">
    <property type="nucleotide sequence ID" value="NZ_JAGKTC010000003.1"/>
</dbReference>
<evidence type="ECO:0000313" key="1">
    <source>
        <dbReference type="EMBL" id="MBP3985220.1"/>
    </source>
</evidence>
<protein>
    <submittedName>
        <fullName evidence="1">Uncharacterized protein</fullName>
    </submittedName>
</protein>